<dbReference type="InterPro" id="IPR003593">
    <property type="entry name" value="AAA+_ATPase"/>
</dbReference>
<dbReference type="PANTHER" id="PTHR35894">
    <property type="entry name" value="GENERAL SECRETION PATHWAY PROTEIN A-RELATED"/>
    <property type="match status" value="1"/>
</dbReference>
<accession>A0ABT0GE62</accession>
<organism evidence="3 4">
    <name type="scientific">Pseudomarimonas salicorniae</name>
    <dbReference type="NCBI Taxonomy" id="2933270"/>
    <lineage>
        <taxon>Bacteria</taxon>
        <taxon>Pseudomonadati</taxon>
        <taxon>Pseudomonadota</taxon>
        <taxon>Gammaproteobacteria</taxon>
        <taxon>Lysobacterales</taxon>
        <taxon>Lysobacteraceae</taxon>
        <taxon>Pseudomarimonas</taxon>
    </lineage>
</organism>
<dbReference type="Gene3D" id="3.30.70.1070">
    <property type="entry name" value="Sporulation related repeat"/>
    <property type="match status" value="1"/>
</dbReference>
<comment type="caution">
    <text evidence="3">The sequence shown here is derived from an EMBL/GenBank/DDBJ whole genome shotgun (WGS) entry which is preliminary data.</text>
</comment>
<evidence type="ECO:0000313" key="4">
    <source>
        <dbReference type="Proteomes" id="UP001431449"/>
    </source>
</evidence>
<dbReference type="InterPro" id="IPR027417">
    <property type="entry name" value="P-loop_NTPase"/>
</dbReference>
<protein>
    <submittedName>
        <fullName evidence="3">AAA family ATPase</fullName>
    </submittedName>
</protein>
<dbReference type="InterPro" id="IPR049945">
    <property type="entry name" value="AAA_22"/>
</dbReference>
<reference evidence="3" key="1">
    <citation type="submission" date="2022-04" db="EMBL/GenBank/DDBJ databases">
        <title>Lysobacter sp. CAU 1642 isolated from sea sand.</title>
        <authorList>
            <person name="Kim W."/>
        </authorList>
    </citation>
    <scope>NUCLEOTIDE SEQUENCE</scope>
    <source>
        <strain evidence="3">CAU 1642</strain>
    </source>
</reference>
<feature type="domain" description="AAA+ ATPase" evidence="2">
    <location>
        <begin position="45"/>
        <end position="243"/>
    </location>
</feature>
<gene>
    <name evidence="3" type="ORF">M0G41_04045</name>
</gene>
<dbReference type="InterPro" id="IPR052026">
    <property type="entry name" value="ExeA_AAA_ATPase_DNA-bind"/>
</dbReference>
<evidence type="ECO:0000259" key="2">
    <source>
        <dbReference type="SMART" id="SM00382"/>
    </source>
</evidence>
<dbReference type="SMART" id="SM00382">
    <property type="entry name" value="AAA"/>
    <property type="match status" value="1"/>
</dbReference>
<dbReference type="Proteomes" id="UP001431449">
    <property type="component" value="Unassembled WGS sequence"/>
</dbReference>
<dbReference type="RefSeq" id="WP_248205328.1">
    <property type="nucleotide sequence ID" value="NZ_JALNMH010000002.1"/>
</dbReference>
<name>A0ABT0GE62_9GAMM</name>
<keyword evidence="4" id="KW-1185">Reference proteome</keyword>
<dbReference type="Pfam" id="PF13401">
    <property type="entry name" value="AAA_22"/>
    <property type="match status" value="1"/>
</dbReference>
<evidence type="ECO:0000313" key="3">
    <source>
        <dbReference type="EMBL" id="MCK7592837.1"/>
    </source>
</evidence>
<dbReference type="InterPro" id="IPR036680">
    <property type="entry name" value="SPOR-like_sf"/>
</dbReference>
<feature type="region of interest" description="Disordered" evidence="1">
    <location>
        <begin position="302"/>
        <end position="359"/>
    </location>
</feature>
<proteinExistence type="predicted"/>
<feature type="compositionally biased region" description="Low complexity" evidence="1">
    <location>
        <begin position="305"/>
        <end position="315"/>
    </location>
</feature>
<dbReference type="EMBL" id="JALNMH010000002">
    <property type="protein sequence ID" value="MCK7592837.1"/>
    <property type="molecule type" value="Genomic_DNA"/>
</dbReference>
<sequence length="473" mass="49888">MSTLYLEHFGLGEAPFSITPNPRFFYAGSGRGSLLQALRYAVQSEEGIVTVIGEVGSGKTMLCRMLLDDLPEGIDAIYLANPSFSRNEILDAIAHDLGVDTSQAPTRVDALNAELIRRFGAGRRVVLLIDEAHAMPRDSLEEVRLLSNLETSTQKLLNIVLFGQPELNELLAQRDLRQLRERVVQRFELGPLPRGELRDYLAYRMQTAGYRGALPFSDAAVALIARAAGGITRRIHILADKALLSAFARNAPRAESEDVRRACRDAGLALPSAWRPGWRAAGIAAAVALAFGIGHFSAGTGGGPAAADAAPASGSLVPAPRPEGRPDRAAASPESPAAMPPEPAAVASSPTPADAPPTAAPMGGDTLQLAAQRLAHWLSAEGNAYTLQVATLAGRERAGLLRQLDTLAAELDGRPPMAALRGSDAAPTLVVFVGSHEDAASAAAAVDQLPAAIRTNQPIVRSRATLRSGDSIR</sequence>
<dbReference type="PANTHER" id="PTHR35894:SF1">
    <property type="entry name" value="PHOSPHORIBULOKINASE _ URIDINE KINASE FAMILY"/>
    <property type="match status" value="1"/>
</dbReference>
<dbReference type="Gene3D" id="3.40.50.300">
    <property type="entry name" value="P-loop containing nucleotide triphosphate hydrolases"/>
    <property type="match status" value="1"/>
</dbReference>
<dbReference type="SUPFAM" id="SSF52540">
    <property type="entry name" value="P-loop containing nucleoside triphosphate hydrolases"/>
    <property type="match status" value="1"/>
</dbReference>
<evidence type="ECO:0000256" key="1">
    <source>
        <dbReference type="SAM" id="MobiDB-lite"/>
    </source>
</evidence>